<dbReference type="KEGG" id="rtn:A6122_2537"/>
<dbReference type="InterPro" id="IPR018060">
    <property type="entry name" value="HTH_AraC"/>
</dbReference>
<dbReference type="PROSITE" id="PS01124">
    <property type="entry name" value="HTH_ARAC_FAMILY_2"/>
    <property type="match status" value="1"/>
</dbReference>
<organism evidence="3 4">
    <name type="scientific">Rathayibacter tritici</name>
    <dbReference type="NCBI Taxonomy" id="33888"/>
    <lineage>
        <taxon>Bacteria</taxon>
        <taxon>Bacillati</taxon>
        <taxon>Actinomycetota</taxon>
        <taxon>Actinomycetes</taxon>
        <taxon>Micrococcales</taxon>
        <taxon>Microbacteriaceae</taxon>
        <taxon>Rathayibacter</taxon>
    </lineage>
</organism>
<dbReference type="PATRIC" id="fig|33888.3.peg.2836"/>
<sequence length="332" mass="35774">MLRADRTVFSRGVALSGEPAATWLEALCRSPDRRDDLRLAADIYRSRDLALARLWTSASTVTNADSQSEGVSITVLTEGEMVLRAGGDDHVLEKGDAVLYRSASLVSTASTAPSAVIEIELGRGSGDRVAPGLLSDSSFVPRTVSSVRPLSVLVNEILAGLDEPARRISRRIVVAVEALAADLVEDTDHDLPVRISPSDRRLIVAARRTIRCELDDRGLSIATLAKEMSVTQRRLQMAFASLGTTPVREIRMRRADAAEDLLRTYSQVGRPEMERVARQVGLPNARALRDLLVAFERTVPGHSRDSGRLAGPVPGSDPASAVRSCSECASSP</sequence>
<evidence type="ECO:0000313" key="3">
    <source>
        <dbReference type="EMBL" id="AND17652.1"/>
    </source>
</evidence>
<feature type="domain" description="HTH araC/xylS-type" evidence="2">
    <location>
        <begin position="204"/>
        <end position="306"/>
    </location>
</feature>
<evidence type="ECO:0000256" key="1">
    <source>
        <dbReference type="SAM" id="MobiDB-lite"/>
    </source>
</evidence>
<dbReference type="AlphaFoldDB" id="A0A160KUS5"/>
<name>A0A160KUS5_9MICO</name>
<dbReference type="Proteomes" id="UP000077071">
    <property type="component" value="Chromosome"/>
</dbReference>
<dbReference type="EMBL" id="CP015515">
    <property type="protein sequence ID" value="AND17652.1"/>
    <property type="molecule type" value="Genomic_DNA"/>
</dbReference>
<evidence type="ECO:0000259" key="2">
    <source>
        <dbReference type="PROSITE" id="PS01124"/>
    </source>
</evidence>
<keyword evidence="4" id="KW-1185">Reference proteome</keyword>
<gene>
    <name evidence="3" type="ORF">A6122_2537</name>
</gene>
<reference evidence="3 4" key="1">
    <citation type="submission" date="2016-05" db="EMBL/GenBank/DDBJ databases">
        <title>Complete genome sequence of Rathayibacter tritici NCPPB 1953.</title>
        <authorList>
            <person name="Park J."/>
            <person name="Lee H.-H."/>
            <person name="Lee S.-W."/>
            <person name="Seo Y.-S."/>
        </authorList>
    </citation>
    <scope>NUCLEOTIDE SEQUENCE [LARGE SCALE GENOMIC DNA]</scope>
    <source>
        <strain evidence="3 4">NCPPB 1953</strain>
    </source>
</reference>
<dbReference type="GO" id="GO:0003700">
    <property type="term" value="F:DNA-binding transcription factor activity"/>
    <property type="evidence" value="ECO:0007669"/>
    <property type="project" value="InterPro"/>
</dbReference>
<protein>
    <recommendedName>
        <fullName evidence="2">HTH araC/xylS-type domain-containing protein</fullName>
    </recommendedName>
</protein>
<dbReference type="Gene3D" id="1.10.10.60">
    <property type="entry name" value="Homeodomain-like"/>
    <property type="match status" value="1"/>
</dbReference>
<feature type="region of interest" description="Disordered" evidence="1">
    <location>
        <begin position="301"/>
        <end position="332"/>
    </location>
</feature>
<dbReference type="GO" id="GO:0043565">
    <property type="term" value="F:sequence-specific DNA binding"/>
    <property type="evidence" value="ECO:0007669"/>
    <property type="project" value="InterPro"/>
</dbReference>
<accession>A0A160KUS5</accession>
<evidence type="ECO:0000313" key="4">
    <source>
        <dbReference type="Proteomes" id="UP000077071"/>
    </source>
</evidence>
<proteinExistence type="predicted"/>
<dbReference type="SMART" id="SM00342">
    <property type="entry name" value="HTH_ARAC"/>
    <property type="match status" value="1"/>
</dbReference>